<evidence type="ECO:0000256" key="2">
    <source>
        <dbReference type="ARBA" id="ARBA00022553"/>
    </source>
</evidence>
<dbReference type="PROSITE" id="PS50801">
    <property type="entry name" value="STAS"/>
    <property type="match status" value="1"/>
</dbReference>
<evidence type="ECO:0000313" key="16">
    <source>
        <dbReference type="EMBL" id="MBC2239641.1"/>
    </source>
</evidence>
<evidence type="ECO:0000313" key="15">
    <source>
        <dbReference type="EMBL" id="MBC2175627.1"/>
    </source>
</evidence>
<evidence type="ECO:0000313" key="29">
    <source>
        <dbReference type="Proteomes" id="UP000550367"/>
    </source>
</evidence>
<dbReference type="InterPro" id="IPR002645">
    <property type="entry name" value="STAS_dom"/>
</dbReference>
<evidence type="ECO:0000313" key="7">
    <source>
        <dbReference type="EMBL" id="MBC1317160.1"/>
    </source>
</evidence>
<sequence>MNIKVEIRETDSNHAKVVVAGEIDAYTAPKLKEALDGFTERESIHVQIDLADVTYMDSTGLGVFVGVFKSLRAKKSELELVGLSDRIYRLFEITGLTDIIEIKNVEGEMNGNNV</sequence>
<dbReference type="Proteomes" id="UP000029844">
    <property type="component" value="Unassembled WGS sequence"/>
</dbReference>
<proteinExistence type="inferred from homology"/>
<dbReference type="STRING" id="1552123.EP57_01060"/>
<name>A0A099WFR3_9LIST</name>
<dbReference type="RefSeq" id="WP_036083451.1">
    <property type="nucleotide sequence ID" value="NZ_CBCSHQ010000008.1"/>
</dbReference>
<dbReference type="Proteomes" id="UP000550367">
    <property type="component" value="Unassembled WGS sequence"/>
</dbReference>
<evidence type="ECO:0000313" key="25">
    <source>
        <dbReference type="Proteomes" id="UP000541955"/>
    </source>
</evidence>
<organism evidence="6 19">
    <name type="scientific">Listeria booriae</name>
    <dbReference type="NCBI Taxonomy" id="1552123"/>
    <lineage>
        <taxon>Bacteria</taxon>
        <taxon>Bacillati</taxon>
        <taxon>Bacillota</taxon>
        <taxon>Bacilli</taxon>
        <taxon>Bacillales</taxon>
        <taxon>Listeriaceae</taxon>
        <taxon>Listeria</taxon>
    </lineage>
</organism>
<dbReference type="EMBL" id="JAARYY010000004">
    <property type="protein sequence ID" value="MBC2244236.1"/>
    <property type="molecule type" value="Genomic_DNA"/>
</dbReference>
<dbReference type="Proteomes" id="UP000548082">
    <property type="component" value="Unassembled WGS sequence"/>
</dbReference>
<dbReference type="EMBL" id="JAARZA010000002">
    <property type="protein sequence ID" value="MBC2239641.1"/>
    <property type="molecule type" value="Genomic_DNA"/>
</dbReference>
<dbReference type="FunFam" id="3.30.750.24:FF:000001">
    <property type="entry name" value="Anti-sigma factor antagonist"/>
    <property type="match status" value="1"/>
</dbReference>
<evidence type="ECO:0000313" key="17">
    <source>
        <dbReference type="EMBL" id="MBC2244236.1"/>
    </source>
</evidence>
<dbReference type="EMBL" id="JAARMV010000001">
    <property type="protein sequence ID" value="MBC2370428.1"/>
    <property type="molecule type" value="Genomic_DNA"/>
</dbReference>
<dbReference type="EMBL" id="JAARVG010000013">
    <property type="protein sequence ID" value="MBC1794393.1"/>
    <property type="molecule type" value="Genomic_DNA"/>
</dbReference>
<dbReference type="Gene3D" id="3.30.750.24">
    <property type="entry name" value="STAS domain"/>
    <property type="match status" value="1"/>
</dbReference>
<dbReference type="GO" id="GO:0043856">
    <property type="term" value="F:anti-sigma factor antagonist activity"/>
    <property type="evidence" value="ECO:0007669"/>
    <property type="project" value="InterPro"/>
</dbReference>
<dbReference type="Proteomes" id="UP000546244">
    <property type="component" value="Unassembled WGS sequence"/>
</dbReference>
<evidence type="ECO:0000313" key="9">
    <source>
        <dbReference type="EMBL" id="MBC1562437.1"/>
    </source>
</evidence>
<dbReference type="EMBL" id="JAARVD010000005">
    <property type="protein sequence ID" value="MBC1797136.1"/>
    <property type="molecule type" value="Genomic_DNA"/>
</dbReference>
<dbReference type="SUPFAM" id="SSF52091">
    <property type="entry name" value="SpoIIaa-like"/>
    <property type="match status" value="1"/>
</dbReference>
<dbReference type="NCBIfam" id="TIGR00377">
    <property type="entry name" value="ant_ant_sig"/>
    <property type="match status" value="1"/>
</dbReference>
<evidence type="ECO:0000313" key="26">
    <source>
        <dbReference type="Proteomes" id="UP000543379"/>
    </source>
</evidence>
<evidence type="ECO:0000313" key="22">
    <source>
        <dbReference type="Proteomes" id="UP000532866"/>
    </source>
</evidence>
<evidence type="ECO:0000313" key="23">
    <source>
        <dbReference type="Proteomes" id="UP000539064"/>
    </source>
</evidence>
<evidence type="ECO:0000313" key="24">
    <source>
        <dbReference type="Proteomes" id="UP000541735"/>
    </source>
</evidence>
<evidence type="ECO:0000313" key="13">
    <source>
        <dbReference type="EMBL" id="MBC2115048.1"/>
    </source>
</evidence>
<comment type="function">
    <text evidence="3">Positive regulator of sigma-B activity. Non-phosphorylated RsbV binds to RsbW, preventing its association with sigma-B. When phosphorylated, releases RsbW, which is then free to complex with and inactivate sigma-B.</text>
</comment>
<evidence type="ECO:0000313" key="10">
    <source>
        <dbReference type="EMBL" id="MBC1566246.1"/>
    </source>
</evidence>
<dbReference type="GeneID" id="58716036"/>
<evidence type="ECO:0000313" key="31">
    <source>
        <dbReference type="Proteomes" id="UP000586951"/>
    </source>
</evidence>
<evidence type="ECO:0000256" key="1">
    <source>
        <dbReference type="ARBA" id="ARBA00009013"/>
    </source>
</evidence>
<evidence type="ECO:0000313" key="27">
    <source>
        <dbReference type="Proteomes" id="UP000546244"/>
    </source>
</evidence>
<evidence type="ECO:0000256" key="4">
    <source>
        <dbReference type="RuleBase" id="RU003749"/>
    </source>
</evidence>
<evidence type="ECO:0000313" key="6">
    <source>
        <dbReference type="EMBL" id="KGL44579.1"/>
    </source>
</evidence>
<evidence type="ECO:0000313" key="20">
    <source>
        <dbReference type="Proteomes" id="UP000519573"/>
    </source>
</evidence>
<dbReference type="EMBL" id="JAARYD010000002">
    <property type="protein sequence ID" value="MBC2175627.1"/>
    <property type="molecule type" value="Genomic_DNA"/>
</dbReference>
<dbReference type="Proteomes" id="UP000541735">
    <property type="component" value="Unassembled WGS sequence"/>
</dbReference>
<dbReference type="EMBL" id="JAARRU010000003">
    <property type="protein sequence ID" value="MBC1566246.1"/>
    <property type="molecule type" value="Genomic_DNA"/>
</dbReference>
<keyword evidence="19" id="KW-1185">Reference proteome</keyword>
<evidence type="ECO:0000313" key="8">
    <source>
        <dbReference type="EMBL" id="MBC1332051.1"/>
    </source>
</evidence>
<dbReference type="Pfam" id="PF01740">
    <property type="entry name" value="STAS"/>
    <property type="match status" value="1"/>
</dbReference>
<dbReference type="OrthoDB" id="9793697at2"/>
<dbReference type="Proteomes" id="UP000543379">
    <property type="component" value="Unassembled WGS sequence"/>
</dbReference>
<accession>A0A099WFR3</accession>
<evidence type="ECO:0000313" key="19">
    <source>
        <dbReference type="Proteomes" id="UP000029844"/>
    </source>
</evidence>
<evidence type="ECO:0000259" key="5">
    <source>
        <dbReference type="PROSITE" id="PS50801"/>
    </source>
</evidence>
<dbReference type="Proteomes" id="UP000519573">
    <property type="component" value="Unassembled WGS sequence"/>
</dbReference>
<evidence type="ECO:0000313" key="14">
    <source>
        <dbReference type="EMBL" id="MBC2166771.1"/>
    </source>
</evidence>
<protein>
    <recommendedName>
        <fullName evidence="4">Anti-sigma factor antagonist</fullName>
    </recommendedName>
</protein>
<dbReference type="Proteomes" id="UP000586951">
    <property type="component" value="Unassembled WGS sequence"/>
</dbReference>
<dbReference type="PANTHER" id="PTHR33495:SF9">
    <property type="entry name" value="ANTI-SIGMA-B FACTOR ANTAGONIST"/>
    <property type="match status" value="1"/>
</dbReference>
<dbReference type="Proteomes" id="UP000539064">
    <property type="component" value="Unassembled WGS sequence"/>
</dbReference>
<dbReference type="EMBL" id="JAARXI010000001">
    <property type="protein sequence ID" value="MBC2115048.1"/>
    <property type="molecule type" value="Genomic_DNA"/>
</dbReference>
<comment type="similarity">
    <text evidence="1 4">Belongs to the anti-sigma-factor antagonist family.</text>
</comment>
<evidence type="ECO:0000313" key="30">
    <source>
        <dbReference type="Proteomes" id="UP000553016"/>
    </source>
</evidence>
<dbReference type="PANTHER" id="PTHR33495">
    <property type="entry name" value="ANTI-SIGMA FACTOR ANTAGONIST TM_1081-RELATED-RELATED"/>
    <property type="match status" value="1"/>
</dbReference>
<dbReference type="CDD" id="cd07043">
    <property type="entry name" value="STAS_anti-anti-sigma_factors"/>
    <property type="match status" value="1"/>
</dbReference>
<reference evidence="20 21" key="2">
    <citation type="submission" date="2020-03" db="EMBL/GenBank/DDBJ databases">
        <title>Soil Listeria distribution.</title>
        <authorList>
            <person name="Liao J."/>
            <person name="Wiedmann M."/>
        </authorList>
    </citation>
    <scope>NUCLEOTIDE SEQUENCE [LARGE SCALE GENOMIC DNA]</scope>
    <source>
        <strain evidence="16 30">FSL L7-0149</strain>
        <strain evidence="17 29">FSL L7-0153</strain>
        <strain evidence="14 20">FSL L7-0245</strain>
        <strain evidence="15 24">FSL L7-0259</strain>
        <strain evidence="13 21">FSL L7-0360</strain>
        <strain evidence="11 23">FSL L7-0978</strain>
        <strain evidence="12 28">FSL L7-0990</strain>
        <strain evidence="9 25">FSL L7-1387</strain>
        <strain evidence="10 31">FSL L7-1427</strain>
        <strain evidence="7 26">FSL L7-1816</strain>
        <strain evidence="8 22">FSL L7-1833</strain>
        <strain evidence="18 27">FSL L7-1850</strain>
    </source>
</reference>
<dbReference type="AlphaFoldDB" id="A0A099WFR3"/>
<dbReference type="Proteomes" id="UP000541955">
    <property type="component" value="Unassembled WGS sequence"/>
</dbReference>
<evidence type="ECO:0000256" key="3">
    <source>
        <dbReference type="ARBA" id="ARBA00024670"/>
    </source>
</evidence>
<gene>
    <name evidence="6" type="ORF">EP57_01060</name>
    <name evidence="8" type="ORF">HB759_08895</name>
    <name evidence="7" type="ORF">HB811_10270</name>
    <name evidence="9" type="ORF">HB902_10165</name>
    <name evidence="10" type="ORF">HB907_12585</name>
    <name evidence="18" type="ORF">HBP98_00255</name>
    <name evidence="11" type="ORF">HCA52_13260</name>
    <name evidence="12" type="ORF">HCA55_10380</name>
    <name evidence="13" type="ORF">HCB06_00285</name>
    <name evidence="17" type="ORF">HCB25_09170</name>
    <name evidence="14" type="ORF">HCB26_09350</name>
    <name evidence="15" type="ORF">HCB27_03290</name>
    <name evidence="16" type="ORF">HCB35_04055</name>
</gene>
<evidence type="ECO:0000313" key="11">
    <source>
        <dbReference type="EMBL" id="MBC1794393.1"/>
    </source>
</evidence>
<evidence type="ECO:0000313" key="18">
    <source>
        <dbReference type="EMBL" id="MBC2370428.1"/>
    </source>
</evidence>
<dbReference type="InterPro" id="IPR003658">
    <property type="entry name" value="Anti-sigma_ant"/>
</dbReference>
<feature type="domain" description="STAS" evidence="5">
    <location>
        <begin position="17"/>
        <end position="114"/>
    </location>
</feature>
<dbReference type="InterPro" id="IPR036513">
    <property type="entry name" value="STAS_dom_sf"/>
</dbReference>
<keyword evidence="2" id="KW-0597">Phosphoprotein</keyword>
<dbReference type="EMBL" id="JAAROL010000003">
    <property type="protein sequence ID" value="MBC1332051.1"/>
    <property type="molecule type" value="Genomic_DNA"/>
</dbReference>
<dbReference type="EMBL" id="JNFA01000002">
    <property type="protein sequence ID" value="KGL44579.1"/>
    <property type="molecule type" value="Genomic_DNA"/>
</dbReference>
<reference evidence="6 19" key="1">
    <citation type="submission" date="2014-05" db="EMBL/GenBank/DDBJ databases">
        <title>Novel Listeriaceae from food processing environments.</title>
        <authorList>
            <person name="den Bakker H.C."/>
        </authorList>
    </citation>
    <scope>NUCLEOTIDE SEQUENCE [LARGE SCALE GENOMIC DNA]</scope>
    <source>
        <strain evidence="6 19">FSL A5-0281</strain>
    </source>
</reference>
<evidence type="ECO:0000313" key="12">
    <source>
        <dbReference type="EMBL" id="MBC1797136.1"/>
    </source>
</evidence>
<dbReference type="Proteomes" id="UP000532866">
    <property type="component" value="Unassembled WGS sequence"/>
</dbReference>
<comment type="caution">
    <text evidence="6">The sequence shown here is derived from an EMBL/GenBank/DDBJ whole genome shotgun (WGS) entry which is preliminary data.</text>
</comment>
<dbReference type="EMBL" id="JAARYH010000003">
    <property type="protein sequence ID" value="MBC2166771.1"/>
    <property type="molecule type" value="Genomic_DNA"/>
</dbReference>
<dbReference type="Proteomes" id="UP000553016">
    <property type="component" value="Unassembled WGS sequence"/>
</dbReference>
<dbReference type="EMBL" id="JAAROV010000003">
    <property type="protein sequence ID" value="MBC1317160.1"/>
    <property type="molecule type" value="Genomic_DNA"/>
</dbReference>
<evidence type="ECO:0000313" key="28">
    <source>
        <dbReference type="Proteomes" id="UP000548082"/>
    </source>
</evidence>
<evidence type="ECO:0000313" key="21">
    <source>
        <dbReference type="Proteomes" id="UP000529446"/>
    </source>
</evidence>
<dbReference type="eggNOG" id="COG1366">
    <property type="taxonomic scope" value="Bacteria"/>
</dbReference>
<dbReference type="EMBL" id="JAARRW010000003">
    <property type="protein sequence ID" value="MBC1562437.1"/>
    <property type="molecule type" value="Genomic_DNA"/>
</dbReference>
<dbReference type="Proteomes" id="UP000529446">
    <property type="component" value="Unassembled WGS sequence"/>
</dbReference>